<protein>
    <submittedName>
        <fullName evidence="8">SSS family solute:Na+ symporter</fullName>
    </submittedName>
</protein>
<dbReference type="PANTHER" id="PTHR11819:SF195">
    <property type="entry name" value="SODIUM_GLUCOSE COTRANSPORTER 4"/>
    <property type="match status" value="1"/>
</dbReference>
<evidence type="ECO:0000313" key="9">
    <source>
        <dbReference type="Proteomes" id="UP000541810"/>
    </source>
</evidence>
<evidence type="ECO:0000256" key="6">
    <source>
        <dbReference type="RuleBase" id="RU362091"/>
    </source>
</evidence>
<dbReference type="EMBL" id="JACHGY010000001">
    <property type="protein sequence ID" value="MBB6428300.1"/>
    <property type="molecule type" value="Genomic_DNA"/>
</dbReference>
<evidence type="ECO:0000256" key="7">
    <source>
        <dbReference type="SAM" id="Phobius"/>
    </source>
</evidence>
<dbReference type="InterPro" id="IPR001734">
    <property type="entry name" value="Na/solute_symporter"/>
</dbReference>
<reference evidence="8 9" key="1">
    <citation type="submission" date="2020-08" db="EMBL/GenBank/DDBJ databases">
        <title>Genomic Encyclopedia of Type Strains, Phase IV (KMG-IV): sequencing the most valuable type-strain genomes for metagenomic binning, comparative biology and taxonomic classification.</title>
        <authorList>
            <person name="Goeker M."/>
        </authorList>
    </citation>
    <scope>NUCLEOTIDE SEQUENCE [LARGE SCALE GENOMIC DNA]</scope>
    <source>
        <strain evidence="8 9">DSM 103725</strain>
    </source>
</reference>
<evidence type="ECO:0000256" key="4">
    <source>
        <dbReference type="ARBA" id="ARBA00022989"/>
    </source>
</evidence>
<dbReference type="PROSITE" id="PS50283">
    <property type="entry name" value="NA_SOLUT_SYMP_3"/>
    <property type="match status" value="1"/>
</dbReference>
<keyword evidence="9" id="KW-1185">Reference proteome</keyword>
<feature type="transmembrane region" description="Helical" evidence="7">
    <location>
        <begin position="346"/>
        <end position="366"/>
    </location>
</feature>
<comment type="caution">
    <text evidence="8">The sequence shown here is derived from an EMBL/GenBank/DDBJ whole genome shotgun (WGS) entry which is preliminary data.</text>
</comment>
<accession>A0A7X0H328</accession>
<dbReference type="RefSeq" id="WP_221435312.1">
    <property type="nucleotide sequence ID" value="NZ_JACHGY010000001.1"/>
</dbReference>
<feature type="transmembrane region" description="Helical" evidence="7">
    <location>
        <begin position="70"/>
        <end position="91"/>
    </location>
</feature>
<dbReference type="InterPro" id="IPR038377">
    <property type="entry name" value="Na/Glc_symporter_sf"/>
</dbReference>
<feature type="transmembrane region" description="Helical" evidence="7">
    <location>
        <begin position="6"/>
        <end position="21"/>
    </location>
</feature>
<feature type="transmembrane region" description="Helical" evidence="7">
    <location>
        <begin position="204"/>
        <end position="221"/>
    </location>
</feature>
<evidence type="ECO:0000256" key="3">
    <source>
        <dbReference type="ARBA" id="ARBA00022692"/>
    </source>
</evidence>
<organism evidence="8 9">
    <name type="scientific">Algisphaera agarilytica</name>
    <dbReference type="NCBI Taxonomy" id="1385975"/>
    <lineage>
        <taxon>Bacteria</taxon>
        <taxon>Pseudomonadati</taxon>
        <taxon>Planctomycetota</taxon>
        <taxon>Phycisphaerae</taxon>
        <taxon>Phycisphaerales</taxon>
        <taxon>Phycisphaeraceae</taxon>
        <taxon>Algisphaera</taxon>
    </lineage>
</organism>
<evidence type="ECO:0000256" key="5">
    <source>
        <dbReference type="ARBA" id="ARBA00023136"/>
    </source>
</evidence>
<dbReference type="AlphaFoldDB" id="A0A7X0H328"/>
<dbReference type="NCBIfam" id="TIGR00813">
    <property type="entry name" value="sss"/>
    <property type="match status" value="1"/>
</dbReference>
<feature type="transmembrane region" description="Helical" evidence="7">
    <location>
        <begin position="401"/>
        <end position="426"/>
    </location>
</feature>
<keyword evidence="4 7" id="KW-1133">Transmembrane helix</keyword>
<dbReference type="Pfam" id="PF00474">
    <property type="entry name" value="SSF"/>
    <property type="match status" value="2"/>
</dbReference>
<evidence type="ECO:0000256" key="2">
    <source>
        <dbReference type="ARBA" id="ARBA00006434"/>
    </source>
</evidence>
<dbReference type="GO" id="GO:0005886">
    <property type="term" value="C:plasma membrane"/>
    <property type="evidence" value="ECO:0007669"/>
    <property type="project" value="TreeGrafter"/>
</dbReference>
<dbReference type="Gene3D" id="1.20.1730.10">
    <property type="entry name" value="Sodium/glucose cotransporter"/>
    <property type="match status" value="1"/>
</dbReference>
<keyword evidence="5 7" id="KW-0472">Membrane</keyword>
<evidence type="ECO:0000256" key="1">
    <source>
        <dbReference type="ARBA" id="ARBA00004141"/>
    </source>
</evidence>
<sequence length="623" mass="67144">MVLISFLLVTAMVAVLTFFLTRKDDHDSSSGYFLGGRSLGGIVIAGSLLLTNLSTEQMVGLNGAAFKDGLAVMVWEVVAVIALICMALFFLPKYLRSGIATVPQFLENRFDATTRTMTDAIFLSAYAFLLLPIILYSGALGLVDIISVKQLIGLAPDQDEVSILGATFNADTFVLWSTVWVVGLIGSCYALFGGLRTVAVSDTLNGVGLLIGGLMITFFGLDAISRTFGDGTGILNGFSVMQDRGVEHKTFNSIGSQETGVPMGTIFTGIALLNLFYWCTNQQIIQRTFGAKNLREGQKGLLLCALLKLLGPLYLVLPGIMAFILFSNDVGFKSDQGYGSLVRAVMPPYLAGFFAAVLVGAILSSFNSALNSTCTLFSLGIYKNFINQQASEEQTVRSGKWVGWMIAVLAMIIAPMLADVGSIFGYLQKMNGIYAVPIFSVVLVGMLTRHVPAKAANIAVVVGLVTLLAGYFIPLGSREASTTYFVPAAHQQTELANAEAQGRSITYVQEVTVQPTQVKTGWQGESGEGPAPVVYTEFIETTTVSTYFAPDYIHEFHFLGIVFAYLVLIMLVIGDLSPRKELWVHEATGDVDLTPWKGAKLMAAVLLVLVLTIYAIFADFSVL</sequence>
<feature type="transmembrane region" description="Helical" evidence="7">
    <location>
        <begin position="300"/>
        <end position="326"/>
    </location>
</feature>
<feature type="transmembrane region" description="Helical" evidence="7">
    <location>
        <begin position="556"/>
        <end position="577"/>
    </location>
</feature>
<name>A0A7X0H328_9BACT</name>
<feature type="transmembrane region" description="Helical" evidence="7">
    <location>
        <begin position="598"/>
        <end position="617"/>
    </location>
</feature>
<comment type="subcellular location">
    <subcellularLocation>
        <location evidence="1">Membrane</location>
        <topology evidence="1">Multi-pass membrane protein</topology>
    </subcellularLocation>
</comment>
<evidence type="ECO:0000313" key="8">
    <source>
        <dbReference type="EMBL" id="MBB6428300.1"/>
    </source>
</evidence>
<dbReference type="Proteomes" id="UP000541810">
    <property type="component" value="Unassembled WGS sequence"/>
</dbReference>
<feature type="transmembrane region" description="Helical" evidence="7">
    <location>
        <begin position="261"/>
        <end position="279"/>
    </location>
</feature>
<feature type="transmembrane region" description="Helical" evidence="7">
    <location>
        <begin position="455"/>
        <end position="473"/>
    </location>
</feature>
<feature type="transmembrane region" description="Helical" evidence="7">
    <location>
        <begin position="33"/>
        <end position="50"/>
    </location>
</feature>
<feature type="transmembrane region" description="Helical" evidence="7">
    <location>
        <begin position="173"/>
        <end position="192"/>
    </location>
</feature>
<proteinExistence type="inferred from homology"/>
<dbReference type="CDD" id="cd10328">
    <property type="entry name" value="SLC5sbd_YidK"/>
    <property type="match status" value="1"/>
</dbReference>
<gene>
    <name evidence="8" type="ORF">HNQ40_000106</name>
</gene>
<feature type="transmembrane region" description="Helical" evidence="7">
    <location>
        <begin position="120"/>
        <end position="143"/>
    </location>
</feature>
<dbReference type="GO" id="GO:0005412">
    <property type="term" value="F:D-glucose:sodium symporter activity"/>
    <property type="evidence" value="ECO:0007669"/>
    <property type="project" value="TreeGrafter"/>
</dbReference>
<dbReference type="PANTHER" id="PTHR11819">
    <property type="entry name" value="SOLUTE CARRIER FAMILY 5"/>
    <property type="match status" value="1"/>
</dbReference>
<comment type="similarity">
    <text evidence="2 6">Belongs to the sodium:solute symporter (SSF) (TC 2.A.21) family.</text>
</comment>
<keyword evidence="3 7" id="KW-0812">Transmembrane</keyword>
<dbReference type="NCBIfam" id="NF007790">
    <property type="entry name" value="PRK10484.1"/>
    <property type="match status" value="1"/>
</dbReference>
<feature type="transmembrane region" description="Helical" evidence="7">
    <location>
        <begin position="432"/>
        <end position="448"/>
    </location>
</feature>